<dbReference type="AlphaFoldDB" id="A0A1T4K6W1"/>
<dbReference type="EMBL" id="FUWV01000001">
    <property type="protein sequence ID" value="SJZ38067.1"/>
    <property type="molecule type" value="Genomic_DNA"/>
</dbReference>
<organism evidence="1 2">
    <name type="scientific">Garciella nitratireducens DSM 15102</name>
    <dbReference type="NCBI Taxonomy" id="1121911"/>
    <lineage>
        <taxon>Bacteria</taxon>
        <taxon>Bacillati</taxon>
        <taxon>Bacillota</taxon>
        <taxon>Clostridia</taxon>
        <taxon>Eubacteriales</taxon>
        <taxon>Eubacteriaceae</taxon>
        <taxon>Garciella</taxon>
    </lineage>
</organism>
<dbReference type="OrthoDB" id="1697867at2"/>
<keyword evidence="2" id="KW-1185">Reference proteome</keyword>
<gene>
    <name evidence="1" type="ORF">SAMN02745973_00378</name>
</gene>
<sequence>MDGFTFPKEEEITGEVIKEFIDFHTAKKSRYIRLKNMYEGHHAILDQEDKPDYKPDNRLVVNFAKYIVDTFNGFFIGIPVKTSHEKADINDRIDAFNKENDMDDEIAELSKMCSIYGHAYEFIWQDEKSKTRFTYNSPLDMFLVYDDTIAQNPLFGVRYYLEEGKIVGSVYTETIEYNIIDTGKGLKLEEVQPLYYGEVPIIEYIENEERQSAFEHVETLINAYDKAISEKTNDVDYFSDAYMKILGAELNEEQLKNIRDNRVINLYGSSEADKVIVEFMEKPNADTTQENLINRLEKLIYQISMVANISDEHFGNAASGVSLEFKLQAMKNLALMKERKFKSSMSRRYKMFFQLPTNIPAGSKEEWCNIKYTFTRNLPRNISDEANTAKSLEGVVSKETQLKVLSIVDNVKDEIARLDKEKEENNSYPSFGVGDNTLINEPSESETIQGGVTDDIELEAEKMLNGAQISSVLKIIDSMRAGVIDKEQSIALLVNGLKMSKEEAEEIVGA</sequence>
<name>A0A1T4K6W1_9FIRM</name>
<dbReference type="NCBIfam" id="TIGR01538">
    <property type="entry name" value="portal_SPP1"/>
    <property type="match status" value="1"/>
</dbReference>
<accession>A0A1T4K6W1</accession>
<evidence type="ECO:0000313" key="2">
    <source>
        <dbReference type="Proteomes" id="UP000196365"/>
    </source>
</evidence>
<dbReference type="Proteomes" id="UP000196365">
    <property type="component" value="Unassembled WGS sequence"/>
</dbReference>
<dbReference type="InterPro" id="IPR021145">
    <property type="entry name" value="Portal_protein_SPP1_Gp6-like"/>
</dbReference>
<proteinExistence type="predicted"/>
<evidence type="ECO:0000313" key="1">
    <source>
        <dbReference type="EMBL" id="SJZ38067.1"/>
    </source>
</evidence>
<reference evidence="1 2" key="1">
    <citation type="submission" date="2017-02" db="EMBL/GenBank/DDBJ databases">
        <authorList>
            <person name="Peterson S.W."/>
        </authorList>
    </citation>
    <scope>NUCLEOTIDE SEQUENCE [LARGE SCALE GENOMIC DNA]</scope>
    <source>
        <strain evidence="1 2">DSM 15102</strain>
    </source>
</reference>
<dbReference type="InterPro" id="IPR006428">
    <property type="entry name" value="Portal_SPP1-type"/>
</dbReference>
<protein>
    <submittedName>
        <fullName evidence="1">Phage portal protein, SPP1 family</fullName>
    </submittedName>
</protein>
<dbReference type="Pfam" id="PF05133">
    <property type="entry name" value="SPP1_portal"/>
    <property type="match status" value="1"/>
</dbReference>
<dbReference type="RefSeq" id="WP_087677816.1">
    <property type="nucleotide sequence ID" value="NZ_FUWV01000001.1"/>
</dbReference>